<gene>
    <name evidence="7" type="ORF">AVDCRST_MAG64-2004</name>
</gene>
<keyword evidence="4 5" id="KW-0472">Membrane</keyword>
<dbReference type="PROSITE" id="PS50850">
    <property type="entry name" value="MFS"/>
    <property type="match status" value="1"/>
</dbReference>
<evidence type="ECO:0000256" key="3">
    <source>
        <dbReference type="ARBA" id="ARBA00022989"/>
    </source>
</evidence>
<feature type="non-terminal residue" evidence="7">
    <location>
        <position position="1"/>
    </location>
</feature>
<reference evidence="7" key="1">
    <citation type="submission" date="2020-02" db="EMBL/GenBank/DDBJ databases">
        <authorList>
            <person name="Meier V. D."/>
        </authorList>
    </citation>
    <scope>NUCLEOTIDE SEQUENCE</scope>
    <source>
        <strain evidence="7">AVDCRST_MAG64</strain>
    </source>
</reference>
<keyword evidence="3 5" id="KW-1133">Transmembrane helix</keyword>
<feature type="transmembrane region" description="Helical" evidence="5">
    <location>
        <begin position="66"/>
        <end position="93"/>
    </location>
</feature>
<evidence type="ECO:0000256" key="5">
    <source>
        <dbReference type="SAM" id="Phobius"/>
    </source>
</evidence>
<organism evidence="7">
    <name type="scientific">uncultured Phycisphaerae bacterium</name>
    <dbReference type="NCBI Taxonomy" id="904963"/>
    <lineage>
        <taxon>Bacteria</taxon>
        <taxon>Pseudomonadati</taxon>
        <taxon>Planctomycetota</taxon>
        <taxon>Phycisphaerae</taxon>
        <taxon>environmental samples</taxon>
    </lineage>
</organism>
<comment type="subcellular location">
    <subcellularLocation>
        <location evidence="1">Membrane</location>
        <topology evidence="1">Multi-pass membrane protein</topology>
    </subcellularLocation>
</comment>
<name>A0A6J4P5A1_9BACT</name>
<feature type="transmembrane region" description="Helical" evidence="5">
    <location>
        <begin position="311"/>
        <end position="330"/>
    </location>
</feature>
<dbReference type="InterPro" id="IPR011701">
    <property type="entry name" value="MFS"/>
</dbReference>
<dbReference type="GO" id="GO:0022857">
    <property type="term" value="F:transmembrane transporter activity"/>
    <property type="evidence" value="ECO:0007669"/>
    <property type="project" value="InterPro"/>
</dbReference>
<dbReference type="PANTHER" id="PTHR11662">
    <property type="entry name" value="SOLUTE CARRIER FAMILY 17"/>
    <property type="match status" value="1"/>
</dbReference>
<evidence type="ECO:0000256" key="4">
    <source>
        <dbReference type="ARBA" id="ARBA00023136"/>
    </source>
</evidence>
<dbReference type="Gene3D" id="1.20.1250.20">
    <property type="entry name" value="MFS general substrate transporter like domains"/>
    <property type="match status" value="2"/>
</dbReference>
<protein>
    <recommendedName>
        <fullName evidence="6">Major facilitator superfamily (MFS) profile domain-containing protein</fullName>
    </recommendedName>
</protein>
<accession>A0A6J4P5A1</accession>
<feature type="transmembrane region" description="Helical" evidence="5">
    <location>
        <begin position="399"/>
        <end position="418"/>
    </location>
</feature>
<dbReference type="InterPro" id="IPR050382">
    <property type="entry name" value="MFS_Na/Anion_cotransporter"/>
</dbReference>
<evidence type="ECO:0000259" key="6">
    <source>
        <dbReference type="PROSITE" id="PS50850"/>
    </source>
</evidence>
<dbReference type="EMBL" id="CADCUQ010000455">
    <property type="protein sequence ID" value="CAA9406208.1"/>
    <property type="molecule type" value="Genomic_DNA"/>
</dbReference>
<feature type="transmembrane region" description="Helical" evidence="5">
    <location>
        <begin position="32"/>
        <end position="54"/>
    </location>
</feature>
<evidence type="ECO:0000313" key="7">
    <source>
        <dbReference type="EMBL" id="CAA9406208.1"/>
    </source>
</evidence>
<keyword evidence="2 5" id="KW-0812">Transmembrane</keyword>
<dbReference type="GO" id="GO:0016020">
    <property type="term" value="C:membrane"/>
    <property type="evidence" value="ECO:0007669"/>
    <property type="project" value="UniProtKB-SubCell"/>
</dbReference>
<dbReference type="SUPFAM" id="SSF103473">
    <property type="entry name" value="MFS general substrate transporter"/>
    <property type="match status" value="1"/>
</dbReference>
<evidence type="ECO:0000256" key="2">
    <source>
        <dbReference type="ARBA" id="ARBA00022692"/>
    </source>
</evidence>
<sequence length="435" mass="47149">GALAFLTYFDRICITRAEGDIKRDLGISDPQMGLIMGAFWLAYALFELPAGWMGDRFGARATLTRIVLAWSLFTALSGSAWGFASLLVLRLLLGAGEAGAFPNMARIQSRWLPIASRPTAGGLLWLTARWGGAFSPLLFGIMMRALDGPGFRSFLAAVPGLGAFADAAAWRLAFWASGLVGIVWVVAFWLWFRDHPSEKRGVNAAELALITKDAPPEVKGHRMPRSAWRALLRDRSLWAMGVYYLCGSFGWSFFASWMPRFFKEVQKVPYERSEWMAAAPLFFGGLACLAGGAASQWVVRRTGWRRAGRAMFPIFGATTAAAAMFCIPLVRTPLEATALLCLASAAYDLGQAANWATIVDIGGKYAGSSAGLINTVGNLGNAFQPVIGALIFTAVGWDLLFGVYGVAFLLAASMWLLIDPRRTFYEDAVPAGRGP</sequence>
<proteinExistence type="predicted"/>
<dbReference type="InterPro" id="IPR020846">
    <property type="entry name" value="MFS_dom"/>
</dbReference>
<feature type="transmembrane region" description="Helical" evidence="5">
    <location>
        <begin position="277"/>
        <end position="299"/>
    </location>
</feature>
<feature type="transmembrane region" description="Helical" evidence="5">
    <location>
        <begin position="174"/>
        <end position="192"/>
    </location>
</feature>
<dbReference type="PANTHER" id="PTHR11662:SF399">
    <property type="entry name" value="FI19708P1-RELATED"/>
    <property type="match status" value="1"/>
</dbReference>
<evidence type="ECO:0000256" key="1">
    <source>
        <dbReference type="ARBA" id="ARBA00004141"/>
    </source>
</evidence>
<feature type="domain" description="Major facilitator superfamily (MFS) profile" evidence="6">
    <location>
        <begin position="1"/>
        <end position="423"/>
    </location>
</feature>
<dbReference type="AlphaFoldDB" id="A0A6J4P5A1"/>
<feature type="transmembrane region" description="Helical" evidence="5">
    <location>
        <begin position="237"/>
        <end position="257"/>
    </location>
</feature>
<dbReference type="Pfam" id="PF07690">
    <property type="entry name" value="MFS_1"/>
    <property type="match status" value="1"/>
</dbReference>
<dbReference type="InterPro" id="IPR036259">
    <property type="entry name" value="MFS_trans_sf"/>
</dbReference>